<dbReference type="InterPro" id="IPR036249">
    <property type="entry name" value="Thioredoxin-like_sf"/>
</dbReference>
<evidence type="ECO:0000256" key="2">
    <source>
        <dbReference type="ARBA" id="ARBA00007758"/>
    </source>
</evidence>
<reference evidence="8 9" key="1">
    <citation type="submission" date="2017-01" db="EMBL/GenBank/DDBJ databases">
        <authorList>
            <person name="Mah S.A."/>
            <person name="Swanson W.J."/>
            <person name="Moy G.W."/>
            <person name="Vacquier V.D."/>
        </authorList>
    </citation>
    <scope>NUCLEOTIDE SEQUENCE [LARGE SCALE GENOMIC DNA]</scope>
    <source>
        <strain evidence="8 9">DSM 26375</strain>
    </source>
</reference>
<dbReference type="STRING" id="1086013.SAMN05421774_101825"/>
<keyword evidence="9" id="KW-1185">Reference proteome</keyword>
<dbReference type="InterPro" id="IPR004799">
    <property type="entry name" value="Periplasmic_diS_OxRdtase_DsbE"/>
</dbReference>
<keyword evidence="4" id="KW-1015">Disulfide bond</keyword>
<feature type="transmembrane region" description="Helical" evidence="6">
    <location>
        <begin position="15"/>
        <end position="36"/>
    </location>
</feature>
<dbReference type="GO" id="GO:0015036">
    <property type="term" value="F:disulfide oxidoreductase activity"/>
    <property type="evidence" value="ECO:0007669"/>
    <property type="project" value="InterPro"/>
</dbReference>
<dbReference type="CDD" id="cd03010">
    <property type="entry name" value="TlpA_like_DsbE"/>
    <property type="match status" value="1"/>
</dbReference>
<dbReference type="InterPro" id="IPR017937">
    <property type="entry name" value="Thioredoxin_CS"/>
</dbReference>
<dbReference type="InterPro" id="IPR050553">
    <property type="entry name" value="Thioredoxin_ResA/DsbE_sf"/>
</dbReference>
<dbReference type="PROSITE" id="PS51352">
    <property type="entry name" value="THIOREDOXIN_2"/>
    <property type="match status" value="1"/>
</dbReference>
<dbReference type="RefSeq" id="WP_229740437.1">
    <property type="nucleotide sequence ID" value="NZ_BMEH01000001.1"/>
</dbReference>
<dbReference type="InterPro" id="IPR013766">
    <property type="entry name" value="Thioredoxin_domain"/>
</dbReference>
<organism evidence="8 9">
    <name type="scientific">Gemmobacter megaterium</name>
    <dbReference type="NCBI Taxonomy" id="1086013"/>
    <lineage>
        <taxon>Bacteria</taxon>
        <taxon>Pseudomonadati</taxon>
        <taxon>Pseudomonadota</taxon>
        <taxon>Alphaproteobacteria</taxon>
        <taxon>Rhodobacterales</taxon>
        <taxon>Paracoccaceae</taxon>
        <taxon>Gemmobacter</taxon>
    </lineage>
</organism>
<dbReference type="InterPro" id="IPR013740">
    <property type="entry name" value="Redoxin"/>
</dbReference>
<dbReference type="Pfam" id="PF08534">
    <property type="entry name" value="Redoxin"/>
    <property type="match status" value="1"/>
</dbReference>
<dbReference type="Proteomes" id="UP000186141">
    <property type="component" value="Unassembled WGS sequence"/>
</dbReference>
<keyword evidence="3" id="KW-0201">Cytochrome c-type biogenesis</keyword>
<gene>
    <name evidence="8" type="ORF">SAMN05421774_101825</name>
</gene>
<dbReference type="EMBL" id="FTOT01000001">
    <property type="protein sequence ID" value="SIS67446.1"/>
    <property type="molecule type" value="Genomic_DNA"/>
</dbReference>
<evidence type="ECO:0000259" key="7">
    <source>
        <dbReference type="PROSITE" id="PS51352"/>
    </source>
</evidence>
<evidence type="ECO:0000313" key="9">
    <source>
        <dbReference type="Proteomes" id="UP000186141"/>
    </source>
</evidence>
<evidence type="ECO:0000256" key="6">
    <source>
        <dbReference type="SAM" id="Phobius"/>
    </source>
</evidence>
<accession>A0A1N7L127</accession>
<feature type="domain" description="Thioredoxin" evidence="7">
    <location>
        <begin position="46"/>
        <end position="186"/>
    </location>
</feature>
<evidence type="ECO:0000256" key="4">
    <source>
        <dbReference type="ARBA" id="ARBA00023157"/>
    </source>
</evidence>
<dbReference type="NCBIfam" id="TIGR00385">
    <property type="entry name" value="dsbE"/>
    <property type="match status" value="1"/>
</dbReference>
<protein>
    <submittedName>
        <fullName evidence="8">Cytochrome c biogenesis protein CcmG, thiol:disulfide interchange protein DsbE</fullName>
    </submittedName>
</protein>
<keyword evidence="6" id="KW-0472">Membrane</keyword>
<dbReference type="SUPFAM" id="SSF52833">
    <property type="entry name" value="Thioredoxin-like"/>
    <property type="match status" value="1"/>
</dbReference>
<dbReference type="GO" id="GO:0030288">
    <property type="term" value="C:outer membrane-bounded periplasmic space"/>
    <property type="evidence" value="ECO:0007669"/>
    <property type="project" value="InterPro"/>
</dbReference>
<evidence type="ECO:0000256" key="5">
    <source>
        <dbReference type="ARBA" id="ARBA00023284"/>
    </source>
</evidence>
<dbReference type="PROSITE" id="PS00194">
    <property type="entry name" value="THIOREDOXIN_1"/>
    <property type="match status" value="1"/>
</dbReference>
<proteinExistence type="inferred from homology"/>
<comment type="subcellular location">
    <subcellularLocation>
        <location evidence="1">Cell envelope</location>
    </subcellularLocation>
</comment>
<evidence type="ECO:0000313" key="8">
    <source>
        <dbReference type="EMBL" id="SIS67446.1"/>
    </source>
</evidence>
<name>A0A1N7L127_9RHOB</name>
<dbReference type="PANTHER" id="PTHR42852">
    <property type="entry name" value="THIOL:DISULFIDE INTERCHANGE PROTEIN DSBE"/>
    <property type="match status" value="1"/>
</dbReference>
<keyword evidence="5" id="KW-0676">Redox-active center</keyword>
<dbReference type="AlphaFoldDB" id="A0A1N7L127"/>
<keyword evidence="6" id="KW-1133">Transmembrane helix</keyword>
<evidence type="ECO:0000256" key="1">
    <source>
        <dbReference type="ARBA" id="ARBA00004196"/>
    </source>
</evidence>
<evidence type="ECO:0000256" key="3">
    <source>
        <dbReference type="ARBA" id="ARBA00022748"/>
    </source>
</evidence>
<keyword evidence="6" id="KW-0812">Transmembrane</keyword>
<dbReference type="PANTHER" id="PTHR42852:SF6">
    <property type="entry name" value="THIOL:DISULFIDE INTERCHANGE PROTEIN DSBE"/>
    <property type="match status" value="1"/>
</dbReference>
<dbReference type="Gene3D" id="3.40.30.10">
    <property type="entry name" value="Glutaredoxin"/>
    <property type="match status" value="1"/>
</dbReference>
<sequence length="186" mass="20206">MSEAGDQKRRSPMRWLIFVPPAVFGVLVGLFLFGMYRDDPESLPSTMVGRMAPALQVGDLGGAPLTTPEVLAAPGVKLVNFWASWCAPCRAEHPFLTELAQAGVPIHGINYKDKPDQALGFLDELGNPYATMGADPTGRTAIEWGVYGVPETYVLDSAGRVLLRHAGPITRQEYDRTIRPALDAAR</sequence>
<comment type="similarity">
    <text evidence="2">Belongs to the thioredoxin family. DsbE subfamily.</text>
</comment>
<dbReference type="GO" id="GO:0017004">
    <property type="term" value="P:cytochrome complex assembly"/>
    <property type="evidence" value="ECO:0007669"/>
    <property type="project" value="UniProtKB-KW"/>
</dbReference>